<accession>A2CAC0</accession>
<dbReference type="AlphaFoldDB" id="A2CAC0"/>
<dbReference type="KEGG" id="pmf:P9303_16861"/>
<dbReference type="Proteomes" id="UP000002274">
    <property type="component" value="Chromosome"/>
</dbReference>
<name>A2CAC0_PROM3</name>
<evidence type="ECO:0000313" key="1">
    <source>
        <dbReference type="EMBL" id="ABM78430.1"/>
    </source>
</evidence>
<protein>
    <submittedName>
        <fullName evidence="1">Uncharacterized protein</fullName>
    </submittedName>
</protein>
<evidence type="ECO:0000313" key="2">
    <source>
        <dbReference type="Proteomes" id="UP000002274"/>
    </source>
</evidence>
<dbReference type="HOGENOM" id="CLU_3366557_0_0_3"/>
<proteinExistence type="predicted"/>
<reference evidence="1 2" key="1">
    <citation type="journal article" date="2007" name="PLoS Genet.">
        <title>Patterns and implications of gene gain and loss in the evolution of Prochlorococcus.</title>
        <authorList>
            <person name="Kettler G.C."/>
            <person name="Martiny A.C."/>
            <person name="Huang K."/>
            <person name="Zucker J."/>
            <person name="Coleman M.L."/>
            <person name="Rodrigue S."/>
            <person name="Chen F."/>
            <person name="Lapidus A."/>
            <person name="Ferriera S."/>
            <person name="Johnson J."/>
            <person name="Steglich C."/>
            <person name="Church G.M."/>
            <person name="Richardson P."/>
            <person name="Chisholm S.W."/>
        </authorList>
    </citation>
    <scope>NUCLEOTIDE SEQUENCE [LARGE SCALE GENOMIC DNA]</scope>
    <source>
        <strain evidence="1 2">MIT 9303</strain>
    </source>
</reference>
<dbReference type="STRING" id="59922.P9303_16861"/>
<sequence>MILPEAESTQDPRTFFENFVVDLYGFLCTTRMVQP</sequence>
<gene>
    <name evidence="1" type="ordered locus">P9303_16861</name>
</gene>
<organism evidence="1 2">
    <name type="scientific">Prochlorococcus marinus (strain MIT 9303)</name>
    <dbReference type="NCBI Taxonomy" id="59922"/>
    <lineage>
        <taxon>Bacteria</taxon>
        <taxon>Bacillati</taxon>
        <taxon>Cyanobacteriota</taxon>
        <taxon>Cyanophyceae</taxon>
        <taxon>Synechococcales</taxon>
        <taxon>Prochlorococcaceae</taxon>
        <taxon>Prochlorococcus</taxon>
    </lineage>
</organism>
<dbReference type="EMBL" id="CP000554">
    <property type="protein sequence ID" value="ABM78430.1"/>
    <property type="molecule type" value="Genomic_DNA"/>
</dbReference>